<dbReference type="GeneID" id="75691585"/>
<dbReference type="KEGG" id="vg:75691585"/>
<organism evidence="1 2">
    <name type="scientific">uncultured phage cr17_1</name>
    <dbReference type="NCBI Taxonomy" id="2986404"/>
    <lineage>
        <taxon>Viruses</taxon>
        <taxon>Duplodnaviria</taxon>
        <taxon>Heunggongvirae</taxon>
        <taxon>Uroviricota</taxon>
        <taxon>Caudoviricetes</taxon>
        <taxon>Crassvirales</taxon>
        <taxon>Intestiviridae</taxon>
        <taxon>Crudevirinae</taxon>
        <taxon>Endlipuvirus</taxon>
        <taxon>Endlipuvirus intestinihominis</taxon>
    </lineage>
</organism>
<accession>A0AAE7V370</accession>
<evidence type="ECO:0000313" key="2">
    <source>
        <dbReference type="Proteomes" id="UP000827442"/>
    </source>
</evidence>
<name>A0AAE7V370_9CAUD</name>
<evidence type="ECO:0008006" key="3">
    <source>
        <dbReference type="Google" id="ProtNLM"/>
    </source>
</evidence>
<sequence length="348" mass="38760">MSFNVKGLPFNYKGVVDVSDCETAADVIKKARLNWEVGKCNIVGKMPAHINEDLNADAFLYGGEVYRTFENSYATYRKDLNIPLGIVKGKYTPVQNIEAFNFFDDAIGVDKAIWQTAGIFGNGERIFVSAKLPDTILVNGDPVDNYLVFTNSHDGSSGVKILFTPIRIVCENTLTAAIATSSNFITFRHTKSVHSRINIAKEILGICKQKSEHINECYSILANKSISDNNYIEWLCSNILTDKEYQDVIDSGYTFEALVNKNWRAIDASGVSMRKVNILNKTFNYYYEGPGQKEFVGTLWGAVNSITGYYSNIDNSEGINRMDSILYGDKSRKIINAFDSAIKLAIAA</sequence>
<dbReference type="NCBIfam" id="TIGR03299">
    <property type="entry name" value="LGT_TIGR03299"/>
    <property type="match status" value="1"/>
</dbReference>
<reference evidence="1 2" key="1">
    <citation type="submission" date="2021-04" db="EMBL/GenBank/DDBJ databases">
        <authorList>
            <person name="Shkoporov A.N."/>
            <person name="Stockdale S.R."/>
            <person name="Guerin E."/>
            <person name="Ross R.P."/>
            <person name="Hill C."/>
        </authorList>
    </citation>
    <scope>NUCLEOTIDE SEQUENCE [LARGE SCALE GENOMIC DNA]</scope>
    <source>
        <strain evidence="2">cr17_1</strain>
    </source>
</reference>
<dbReference type="Pfam" id="PF06067">
    <property type="entry name" value="DUF932"/>
    <property type="match status" value="1"/>
</dbReference>
<dbReference type="InterPro" id="IPR017686">
    <property type="entry name" value="Phg/plasmid-like_prot"/>
</dbReference>
<protein>
    <recommendedName>
        <fullName evidence="3">DUF945 domain-containing protein</fullName>
    </recommendedName>
</protein>
<proteinExistence type="predicted"/>
<keyword evidence="2" id="KW-1185">Reference proteome</keyword>
<gene>
    <name evidence="1" type="primary">gp_25570</name>
</gene>
<evidence type="ECO:0000313" key="1">
    <source>
        <dbReference type="EMBL" id="QWM90310.1"/>
    </source>
</evidence>
<dbReference type="EMBL" id="MZ130488">
    <property type="protein sequence ID" value="QWM90310.1"/>
    <property type="molecule type" value="Genomic_DNA"/>
</dbReference>
<dbReference type="InterPro" id="IPR026325">
    <property type="entry name" value="DUF932"/>
</dbReference>
<dbReference type="RefSeq" id="YP_010359882.1">
    <property type="nucleotide sequence ID" value="NC_062778.1"/>
</dbReference>
<dbReference type="Proteomes" id="UP000827442">
    <property type="component" value="Segment"/>
</dbReference>